<dbReference type="EMBL" id="KI271596">
    <property type="protein sequence ID" value="ERL64535.1"/>
    <property type="molecule type" value="Genomic_DNA"/>
</dbReference>
<feature type="transmembrane region" description="Helical" evidence="7">
    <location>
        <begin position="215"/>
        <end position="233"/>
    </location>
</feature>
<sequence length="1017" mass="111628">MIKNMGKVVASLEKRNSPLWQVLLSLGGGAFVFLGILVLNRQYGFYSSVPNQFTASWTALHMLNTITQGVVPFLFLLAGYLNGEKRLSLARPVILWLTAVSSLMVGTALVFVSSKQLTLTAILSSVFPISQRVSLVLTGMLLALLFQPALLWLLEKGGQWLGWVVAVVVAALGSFLQIDPPHPGQYAILPLLVGLFWIGMVLRRSRWTAMRRWRSSALLAAVLGLTWTAQLLLASEGHGAGALVDRLSTPLGLPLLLVAGLTILFIMPSMTLTDASAVCRTLVIVFTLSQAAGIGQVIYGFFAEAFGSSMSDFTMVSIGLAVGLSIATWAWGLLAQRFLQRPAGWLTRHLAFTISGDFRDGWQSLRAVGRRFIAAQWPLLVLLGVFYLTVFGSFLAMSPGGRIMLDLEGASESVWQYLLTDGQTMIWYTLAFLFAAFFVLYVVTTRFWLSFILTESVYLIWTIANAIKMVYRSAPVTPADLDELRALPELVGMLGGGFVWVLLVILIALPIVGIVLLERRLPRKIRVAWPWRLAGVAAGALLLFSPLTINNPGSYSQVVNAAIGNTQNTITPQKGVQMSGPLLQFVNAVDVKVMDQPAGYSKARIQAIVAAYEKRAAVINKTRSTNIGDQNVIFNLSESFTDPTEFPNTKVSGSDPMPRIRSLMKTTTSGHMLSAGYGGGTANMEYESMTGLTMGNFAADIVPYSQVVPTDHDVISFNQNFAYGSAIHPYNGEFYNRIQVYQKMGLAKFSYLGSRYPITDKHKVQDNPYLSDQTAYANALKQLNARSGPQFIQLVTMQNHMPYDTSFYPKNPYKGHVSGTALSDKDTTGAMATFTYGVSRTDKAVDSFIKALDRLDKPVTVVFYGDHYPGILSGSYVSAQPIKMHATTYFIYSNKAARAGHKKILPAAKYVGTNDFIALVLAQLDAKVSPYEALLTDVQKKLPIMSMPPVTEKQADGQTMTRPDWVGKNGRKFSEDKMTAAQKRLYADYRLIQYDLAAGNEYALQSKTFTKNPGQAK</sequence>
<evidence type="ECO:0000256" key="5">
    <source>
        <dbReference type="ARBA" id="ARBA00022989"/>
    </source>
</evidence>
<keyword evidence="5 7" id="KW-1133">Transmembrane helix</keyword>
<feature type="transmembrane region" description="Helical" evidence="7">
    <location>
        <begin position="160"/>
        <end position="178"/>
    </location>
</feature>
<dbReference type="Pfam" id="PF00884">
    <property type="entry name" value="Sulfatase"/>
    <property type="match status" value="1"/>
</dbReference>
<feature type="domain" description="Sulfatase N-terminal" evidence="8">
    <location>
        <begin position="630"/>
        <end position="925"/>
    </location>
</feature>
<name>U4TM93_9LACO</name>
<feature type="transmembrane region" description="Helical" evidence="7">
    <location>
        <begin position="314"/>
        <end position="334"/>
    </location>
</feature>
<feature type="transmembrane region" description="Helical" evidence="7">
    <location>
        <begin position="93"/>
        <end position="113"/>
    </location>
</feature>
<dbReference type="PANTHER" id="PTHR47371">
    <property type="entry name" value="LIPOTEICHOIC ACID SYNTHASE"/>
    <property type="match status" value="1"/>
</dbReference>
<feature type="transmembrane region" description="Helical" evidence="7">
    <location>
        <begin position="184"/>
        <end position="203"/>
    </location>
</feature>
<evidence type="ECO:0000259" key="8">
    <source>
        <dbReference type="Pfam" id="PF00884"/>
    </source>
</evidence>
<evidence type="ECO:0000256" key="6">
    <source>
        <dbReference type="ARBA" id="ARBA00023136"/>
    </source>
</evidence>
<evidence type="ECO:0000313" key="10">
    <source>
        <dbReference type="Proteomes" id="UP000030647"/>
    </source>
</evidence>
<dbReference type="OrthoDB" id="243547at2"/>
<gene>
    <name evidence="9" type="ORF">L248_0830</name>
</gene>
<dbReference type="STRING" id="1231336.L248_0830"/>
<evidence type="ECO:0000256" key="7">
    <source>
        <dbReference type="SAM" id="Phobius"/>
    </source>
</evidence>
<dbReference type="Proteomes" id="UP000030647">
    <property type="component" value="Unassembled WGS sequence"/>
</dbReference>
<accession>U4TM93</accession>
<feature type="transmembrane region" description="Helical" evidence="7">
    <location>
        <begin position="379"/>
        <end position="405"/>
    </location>
</feature>
<evidence type="ECO:0000256" key="1">
    <source>
        <dbReference type="ARBA" id="ARBA00004651"/>
    </source>
</evidence>
<keyword evidence="6 7" id="KW-0472">Membrane</keyword>
<dbReference type="SUPFAM" id="SSF53649">
    <property type="entry name" value="Alkaline phosphatase-like"/>
    <property type="match status" value="1"/>
</dbReference>
<organism evidence="9 10">
    <name type="scientific">Schleiferilactobacillus shenzhenensis LY-73</name>
    <dbReference type="NCBI Taxonomy" id="1231336"/>
    <lineage>
        <taxon>Bacteria</taxon>
        <taxon>Bacillati</taxon>
        <taxon>Bacillota</taxon>
        <taxon>Bacilli</taxon>
        <taxon>Lactobacillales</taxon>
        <taxon>Lactobacillaceae</taxon>
        <taxon>Schleiferilactobacillus</taxon>
    </lineage>
</organism>
<keyword evidence="4 7" id="KW-0812">Transmembrane</keyword>
<comment type="subcellular location">
    <subcellularLocation>
        <location evidence="1">Cell membrane</location>
        <topology evidence="1">Multi-pass membrane protein</topology>
    </subcellularLocation>
</comment>
<dbReference type="AlphaFoldDB" id="U4TM93"/>
<feature type="transmembrane region" description="Helical" evidence="7">
    <location>
        <begin position="491"/>
        <end position="517"/>
    </location>
</feature>
<dbReference type="eggNOG" id="COG1368">
    <property type="taxonomic scope" value="Bacteria"/>
</dbReference>
<dbReference type="Gene3D" id="3.40.720.10">
    <property type="entry name" value="Alkaline Phosphatase, subunit A"/>
    <property type="match status" value="1"/>
</dbReference>
<reference evidence="10" key="1">
    <citation type="journal article" date="2013" name="Genome Announc.">
        <title>Whole-Genome Sequencing of Lactobacillus shenzhenensis Strain LY-73T.</title>
        <authorList>
            <person name="Lin Z."/>
            <person name="Liu Z."/>
            <person name="Yang R."/>
            <person name="Zou Y."/>
            <person name="Wan D."/>
            <person name="Chen J."/>
            <person name="Guo M."/>
            <person name="Zhao J."/>
            <person name="Fang C."/>
            <person name="Yang R."/>
            <person name="Liu F."/>
        </authorList>
    </citation>
    <scope>NUCLEOTIDE SEQUENCE [LARGE SCALE GENOMIC DNA]</scope>
    <source>
        <strain evidence="10">LY-73</strain>
    </source>
</reference>
<evidence type="ECO:0000256" key="3">
    <source>
        <dbReference type="ARBA" id="ARBA00022475"/>
    </source>
</evidence>
<comment type="pathway">
    <text evidence="2">Cell wall biogenesis; lipoteichoic acid biosynthesis.</text>
</comment>
<dbReference type="HOGENOM" id="CLU_012250_0_0_9"/>
<dbReference type="CDD" id="cd16015">
    <property type="entry name" value="LTA_synthase"/>
    <property type="match status" value="1"/>
</dbReference>
<keyword evidence="3" id="KW-1003">Cell membrane</keyword>
<evidence type="ECO:0000313" key="9">
    <source>
        <dbReference type="EMBL" id="ERL64535.1"/>
    </source>
</evidence>
<protein>
    <recommendedName>
        <fullName evidence="8">Sulfatase N-terminal domain-containing protein</fullName>
    </recommendedName>
</protein>
<proteinExistence type="predicted"/>
<evidence type="ECO:0000256" key="4">
    <source>
        <dbReference type="ARBA" id="ARBA00022692"/>
    </source>
</evidence>
<feature type="transmembrane region" description="Helical" evidence="7">
    <location>
        <begin position="529"/>
        <end position="549"/>
    </location>
</feature>
<dbReference type="GO" id="GO:0005886">
    <property type="term" value="C:plasma membrane"/>
    <property type="evidence" value="ECO:0007669"/>
    <property type="project" value="UniProtKB-SubCell"/>
</dbReference>
<feature type="transmembrane region" description="Helical" evidence="7">
    <location>
        <begin position="133"/>
        <end position="153"/>
    </location>
</feature>
<feature type="transmembrane region" description="Helical" evidence="7">
    <location>
        <begin position="425"/>
        <end position="444"/>
    </location>
</feature>
<keyword evidence="10" id="KW-1185">Reference proteome</keyword>
<dbReference type="InterPro" id="IPR017850">
    <property type="entry name" value="Alkaline_phosphatase_core_sf"/>
</dbReference>
<feature type="transmembrane region" description="Helical" evidence="7">
    <location>
        <begin position="59"/>
        <end position="81"/>
    </location>
</feature>
<feature type="transmembrane region" description="Helical" evidence="7">
    <location>
        <begin position="253"/>
        <end position="270"/>
    </location>
</feature>
<feature type="transmembrane region" description="Helical" evidence="7">
    <location>
        <begin position="282"/>
        <end position="302"/>
    </location>
</feature>
<feature type="transmembrane region" description="Helical" evidence="7">
    <location>
        <begin position="20"/>
        <end position="39"/>
    </location>
</feature>
<evidence type="ECO:0000256" key="2">
    <source>
        <dbReference type="ARBA" id="ARBA00004936"/>
    </source>
</evidence>
<feature type="transmembrane region" description="Helical" evidence="7">
    <location>
        <begin position="451"/>
        <end position="471"/>
    </location>
</feature>
<dbReference type="PANTHER" id="PTHR47371:SF3">
    <property type="entry name" value="PHOSPHOGLYCEROL TRANSFERASE I"/>
    <property type="match status" value="1"/>
</dbReference>
<dbReference type="InterPro" id="IPR050448">
    <property type="entry name" value="OpgB/LTA_synthase_biosynth"/>
</dbReference>
<dbReference type="InterPro" id="IPR000917">
    <property type="entry name" value="Sulfatase_N"/>
</dbReference>